<evidence type="ECO:0000313" key="4">
    <source>
        <dbReference type="EMBL" id="OEU22651.1"/>
    </source>
</evidence>
<dbReference type="PANTHER" id="PTHR22881:SF27">
    <property type="entry name" value="BROMODOMAIN CONTAINING 7_9"/>
    <property type="match status" value="1"/>
</dbReference>
<feature type="non-terminal residue" evidence="4">
    <location>
        <position position="1"/>
    </location>
</feature>
<dbReference type="AlphaFoldDB" id="A0A1E7FWW3"/>
<organism evidence="4 5">
    <name type="scientific">Fragilariopsis cylindrus CCMP1102</name>
    <dbReference type="NCBI Taxonomy" id="635003"/>
    <lineage>
        <taxon>Eukaryota</taxon>
        <taxon>Sar</taxon>
        <taxon>Stramenopiles</taxon>
        <taxon>Ochrophyta</taxon>
        <taxon>Bacillariophyta</taxon>
        <taxon>Bacillariophyceae</taxon>
        <taxon>Bacillariophycidae</taxon>
        <taxon>Bacillariales</taxon>
        <taxon>Bacillariaceae</taxon>
        <taxon>Fragilariopsis</taxon>
    </lineage>
</organism>
<dbReference type="OrthoDB" id="21449at2759"/>
<dbReference type="Gene3D" id="1.20.920.10">
    <property type="entry name" value="Bromodomain-like"/>
    <property type="match status" value="1"/>
</dbReference>
<dbReference type="PROSITE" id="PS50014">
    <property type="entry name" value="BROMODOMAIN_2"/>
    <property type="match status" value="1"/>
</dbReference>
<accession>A0A1E7FWW3</accession>
<sequence length="56" mass="6534">FLNPVTDAIAPGYSKVIKKPMSIGTMINKIENNQYHDIKTWEQDVRLMFKNCVDYN</sequence>
<dbReference type="KEGG" id="fcy:FRACYDRAFT_145611"/>
<dbReference type="CDD" id="cd04369">
    <property type="entry name" value="Bromodomain"/>
    <property type="match status" value="1"/>
</dbReference>
<dbReference type="InterPro" id="IPR001487">
    <property type="entry name" value="Bromodomain"/>
</dbReference>
<evidence type="ECO:0000313" key="5">
    <source>
        <dbReference type="Proteomes" id="UP000095751"/>
    </source>
</evidence>
<name>A0A1E7FWW3_9STRA</name>
<keyword evidence="1 2" id="KW-0103">Bromodomain</keyword>
<feature type="domain" description="Bromo" evidence="3">
    <location>
        <begin position="1"/>
        <end position="56"/>
    </location>
</feature>
<dbReference type="PRINTS" id="PR00503">
    <property type="entry name" value="BROMODOMAIN"/>
</dbReference>
<dbReference type="Proteomes" id="UP000095751">
    <property type="component" value="Unassembled WGS sequence"/>
</dbReference>
<reference evidence="4 5" key="1">
    <citation type="submission" date="2016-09" db="EMBL/GenBank/DDBJ databases">
        <title>Extensive genetic diversity and differential bi-allelic expression allows diatom success in the polar Southern Ocean.</title>
        <authorList>
            <consortium name="DOE Joint Genome Institute"/>
            <person name="Mock T."/>
            <person name="Otillar R.P."/>
            <person name="Strauss J."/>
            <person name="Dupont C."/>
            <person name="Frickenhaus S."/>
            <person name="Maumus F."/>
            <person name="Mcmullan M."/>
            <person name="Sanges R."/>
            <person name="Schmutz J."/>
            <person name="Toseland A."/>
            <person name="Valas R."/>
            <person name="Veluchamy A."/>
            <person name="Ward B.J."/>
            <person name="Allen A."/>
            <person name="Barry K."/>
            <person name="Falciatore A."/>
            <person name="Ferrante M."/>
            <person name="Fortunato A.E."/>
            <person name="Gloeckner G."/>
            <person name="Gruber A."/>
            <person name="Hipkin R."/>
            <person name="Janech M."/>
            <person name="Kroth P."/>
            <person name="Leese F."/>
            <person name="Lindquist E."/>
            <person name="Lyon B.R."/>
            <person name="Martin J."/>
            <person name="Mayer C."/>
            <person name="Parker M."/>
            <person name="Quesneville H."/>
            <person name="Raymond J."/>
            <person name="Uhlig C."/>
            <person name="Valentin K.U."/>
            <person name="Worden A.Z."/>
            <person name="Armbrust E.V."/>
            <person name="Bowler C."/>
            <person name="Green B."/>
            <person name="Moulton V."/>
            <person name="Van Oosterhout C."/>
            <person name="Grigoriev I."/>
        </authorList>
    </citation>
    <scope>NUCLEOTIDE SEQUENCE [LARGE SCALE GENOMIC DNA]</scope>
    <source>
        <strain evidence="4 5">CCMP1102</strain>
    </source>
</reference>
<proteinExistence type="predicted"/>
<gene>
    <name evidence="4" type="ORF">FRACYDRAFT_145611</name>
</gene>
<dbReference type="InterPro" id="IPR051831">
    <property type="entry name" value="Bromodomain_contain_prot"/>
</dbReference>
<evidence type="ECO:0000259" key="3">
    <source>
        <dbReference type="PROSITE" id="PS50014"/>
    </source>
</evidence>
<dbReference type="InParanoid" id="A0A1E7FWW3"/>
<evidence type="ECO:0000256" key="2">
    <source>
        <dbReference type="PROSITE-ProRule" id="PRU00035"/>
    </source>
</evidence>
<feature type="non-terminal residue" evidence="4">
    <location>
        <position position="56"/>
    </location>
</feature>
<dbReference type="Pfam" id="PF00439">
    <property type="entry name" value="Bromodomain"/>
    <property type="match status" value="1"/>
</dbReference>
<evidence type="ECO:0000256" key="1">
    <source>
        <dbReference type="ARBA" id="ARBA00023117"/>
    </source>
</evidence>
<dbReference type="InterPro" id="IPR036427">
    <property type="entry name" value="Bromodomain-like_sf"/>
</dbReference>
<keyword evidence="5" id="KW-1185">Reference proteome</keyword>
<protein>
    <submittedName>
        <fullName evidence="4">Bromodomain-containing protein</fullName>
    </submittedName>
</protein>
<dbReference type="SUPFAM" id="SSF47370">
    <property type="entry name" value="Bromodomain"/>
    <property type="match status" value="1"/>
</dbReference>
<dbReference type="EMBL" id="KV784353">
    <property type="protein sequence ID" value="OEU22651.1"/>
    <property type="molecule type" value="Genomic_DNA"/>
</dbReference>
<dbReference type="PANTHER" id="PTHR22881">
    <property type="entry name" value="BROMODOMAIN CONTAINING PROTEIN"/>
    <property type="match status" value="1"/>
</dbReference>